<dbReference type="EMBL" id="JAJSON010000016">
    <property type="protein sequence ID" value="MCG9971468.1"/>
    <property type="molecule type" value="Genomic_DNA"/>
</dbReference>
<keyword evidence="1" id="KW-0251">Elongation factor</keyword>
<reference evidence="1" key="1">
    <citation type="submission" date="2021-12" db="EMBL/GenBank/DDBJ databases">
        <title>Description of Gramella crocea sp. nov., a new bacterium isolated from activated sludge.</title>
        <authorList>
            <person name="Zhang X."/>
        </authorList>
    </citation>
    <scope>NUCLEOTIDE SEQUENCE</scope>
    <source>
        <strain evidence="1">YB25</strain>
    </source>
</reference>
<dbReference type="AlphaFoldDB" id="A0A9X1UW98"/>
<dbReference type="Proteomes" id="UP001139344">
    <property type="component" value="Unassembled WGS sequence"/>
</dbReference>
<evidence type="ECO:0000313" key="1">
    <source>
        <dbReference type="EMBL" id="MCG9971468.1"/>
    </source>
</evidence>
<comment type="caution">
    <text evidence="1">The sequence shown here is derived from an EMBL/GenBank/DDBJ whole genome shotgun (WGS) entry which is preliminary data.</text>
</comment>
<name>A0A9X1UW98_9FLAO</name>
<evidence type="ECO:0000313" key="2">
    <source>
        <dbReference type="Proteomes" id="UP001139344"/>
    </source>
</evidence>
<accession>A0A9X1UW98</accession>
<dbReference type="GO" id="GO:0003746">
    <property type="term" value="F:translation elongation factor activity"/>
    <property type="evidence" value="ECO:0007669"/>
    <property type="project" value="UniProtKB-KW"/>
</dbReference>
<organism evidence="1 2">
    <name type="scientific">Christiangramia crocea</name>
    <dbReference type="NCBI Taxonomy" id="2904124"/>
    <lineage>
        <taxon>Bacteria</taxon>
        <taxon>Pseudomonadati</taxon>
        <taxon>Bacteroidota</taxon>
        <taxon>Flavobacteriia</taxon>
        <taxon>Flavobacteriales</taxon>
        <taxon>Flavobacteriaceae</taxon>
        <taxon>Christiangramia</taxon>
    </lineage>
</organism>
<protein>
    <submittedName>
        <fullName evidence="1">Transcription elongation factor</fullName>
    </submittedName>
</protein>
<dbReference type="RefSeq" id="WP_240097736.1">
    <property type="nucleotide sequence ID" value="NZ_JAJSON010000016.1"/>
</dbReference>
<keyword evidence="2" id="KW-1185">Reference proteome</keyword>
<sequence length="158" mass="17665">MADSASNNMKTDRSDLIKACRNFLQQKTDVVLKAMDGLKEDLENESKSSAGDKYETGREMINIEWNKLSNQLNEYEKLGKVLNRVEDHKYNGRIVLGSMVNTDIASYFISIPAGEILTGNKKFYAVGIQAPVSQKLLGKEAGENFEINGRMIRITAVN</sequence>
<gene>
    <name evidence="1" type="ORF">LU635_07435</name>
</gene>
<keyword evidence="1" id="KW-0648">Protein biosynthesis</keyword>
<proteinExistence type="predicted"/>